<sequence length="99" mass="11178">MVTDFWAWFGLLGGALMGFLGWWGGRRAIQGKRGLDERYVRVWERARAKSWILTLFGIYALFLALFLGVPLTAAPVLGIMLVVHMAGWALLGTYYLLRS</sequence>
<protein>
    <recommendedName>
        <fullName evidence="4">DUF2178 domain-containing protein</fullName>
    </recommendedName>
</protein>
<dbReference type="RefSeq" id="WP_218099246.1">
    <property type="nucleotide sequence ID" value="NZ_CAJVCE010000007.1"/>
</dbReference>
<evidence type="ECO:0000313" key="3">
    <source>
        <dbReference type="Proteomes" id="UP000730618"/>
    </source>
</evidence>
<keyword evidence="1" id="KW-1133">Transmembrane helix</keyword>
<feature type="transmembrane region" description="Helical" evidence="1">
    <location>
        <begin position="77"/>
        <end position="97"/>
    </location>
</feature>
<evidence type="ECO:0000256" key="1">
    <source>
        <dbReference type="SAM" id="Phobius"/>
    </source>
</evidence>
<keyword evidence="1" id="KW-0472">Membrane</keyword>
<keyword evidence="1" id="KW-0812">Transmembrane</keyword>
<name>A0ABM8VHT2_9BACL</name>
<comment type="caution">
    <text evidence="2">The sequence shown here is derived from an EMBL/GenBank/DDBJ whole genome shotgun (WGS) entry which is preliminary data.</text>
</comment>
<keyword evidence="3" id="KW-1185">Reference proteome</keyword>
<feature type="transmembrane region" description="Helical" evidence="1">
    <location>
        <begin position="6"/>
        <end position="25"/>
    </location>
</feature>
<gene>
    <name evidence="2" type="ORF">PAECIP111802_02921</name>
</gene>
<feature type="transmembrane region" description="Helical" evidence="1">
    <location>
        <begin position="51"/>
        <end position="71"/>
    </location>
</feature>
<organism evidence="2 3">
    <name type="scientific">Paenibacillus allorhizosphaerae</name>
    <dbReference type="NCBI Taxonomy" id="2849866"/>
    <lineage>
        <taxon>Bacteria</taxon>
        <taxon>Bacillati</taxon>
        <taxon>Bacillota</taxon>
        <taxon>Bacilli</taxon>
        <taxon>Bacillales</taxon>
        <taxon>Paenibacillaceae</taxon>
        <taxon>Paenibacillus</taxon>
    </lineage>
</organism>
<dbReference type="EMBL" id="CAJVCE010000007">
    <property type="protein sequence ID" value="CAG7642913.1"/>
    <property type="molecule type" value="Genomic_DNA"/>
</dbReference>
<evidence type="ECO:0000313" key="2">
    <source>
        <dbReference type="EMBL" id="CAG7642913.1"/>
    </source>
</evidence>
<evidence type="ECO:0008006" key="4">
    <source>
        <dbReference type="Google" id="ProtNLM"/>
    </source>
</evidence>
<accession>A0ABM8VHT2</accession>
<reference evidence="2 3" key="1">
    <citation type="submission" date="2021-06" db="EMBL/GenBank/DDBJ databases">
        <authorList>
            <person name="Criscuolo A."/>
        </authorList>
    </citation>
    <scope>NUCLEOTIDE SEQUENCE [LARGE SCALE GENOMIC DNA]</scope>
    <source>
        <strain evidence="3">CIP 111802</strain>
    </source>
</reference>
<proteinExistence type="predicted"/>
<dbReference type="Proteomes" id="UP000730618">
    <property type="component" value="Unassembled WGS sequence"/>
</dbReference>